<dbReference type="InterPro" id="IPR000212">
    <property type="entry name" value="DNA_helicase_UvrD/REP"/>
</dbReference>
<dbReference type="PANTHER" id="PTHR11070">
    <property type="entry name" value="UVRD / RECB / PCRA DNA HELICASE FAMILY MEMBER"/>
    <property type="match status" value="1"/>
</dbReference>
<evidence type="ECO:0000256" key="4">
    <source>
        <dbReference type="ARBA" id="ARBA00022840"/>
    </source>
</evidence>
<dbReference type="SUPFAM" id="SSF52540">
    <property type="entry name" value="P-loop containing nucleoside triphosphate hydrolases"/>
    <property type="match status" value="1"/>
</dbReference>
<evidence type="ECO:0000313" key="7">
    <source>
        <dbReference type="Proteomes" id="UP000240989"/>
    </source>
</evidence>
<gene>
    <name evidence="6" type="ORF">C0W27_15710</name>
</gene>
<dbReference type="RefSeq" id="WP_045152848.1">
    <property type="nucleotide sequence ID" value="NZ_JZSW01000007.1"/>
</dbReference>
<keyword evidence="4" id="KW-0067">ATP-binding</keyword>
<dbReference type="InterPro" id="IPR014017">
    <property type="entry name" value="DNA_helicase_UvrD-like_C"/>
</dbReference>
<evidence type="ECO:0000313" key="6">
    <source>
        <dbReference type="EMBL" id="PSX07014.1"/>
    </source>
</evidence>
<dbReference type="Proteomes" id="UP000240989">
    <property type="component" value="Unassembled WGS sequence"/>
</dbReference>
<evidence type="ECO:0000259" key="5">
    <source>
        <dbReference type="Pfam" id="PF13361"/>
    </source>
</evidence>
<keyword evidence="2" id="KW-0378">Hydrolase</keyword>
<dbReference type="GO" id="GO:0004386">
    <property type="term" value="F:helicase activity"/>
    <property type="evidence" value="ECO:0007669"/>
    <property type="project" value="UniProtKB-KW"/>
</dbReference>
<keyword evidence="3 6" id="KW-0347">Helicase</keyword>
<protein>
    <submittedName>
        <fullName evidence="6">ATP-dependent helicase</fullName>
    </submittedName>
</protein>
<evidence type="ECO:0000256" key="3">
    <source>
        <dbReference type="ARBA" id="ARBA00022806"/>
    </source>
</evidence>
<comment type="caution">
    <text evidence="6">The sequence shown here is derived from an EMBL/GenBank/DDBJ whole genome shotgun (WGS) entry which is preliminary data.</text>
</comment>
<keyword evidence="1" id="KW-0547">Nucleotide-binding</keyword>
<proteinExistence type="predicted"/>
<dbReference type="InterPro" id="IPR027417">
    <property type="entry name" value="P-loop_NTPase"/>
</dbReference>
<evidence type="ECO:0000256" key="1">
    <source>
        <dbReference type="ARBA" id="ARBA00022741"/>
    </source>
</evidence>
<evidence type="ECO:0000256" key="2">
    <source>
        <dbReference type="ARBA" id="ARBA00022801"/>
    </source>
</evidence>
<keyword evidence="7" id="KW-1185">Reference proteome</keyword>
<dbReference type="Pfam" id="PF13361">
    <property type="entry name" value="UvrD_C"/>
    <property type="match status" value="1"/>
</dbReference>
<name>A0ABX5H1S1_PHOAN</name>
<dbReference type="Gene3D" id="3.40.50.300">
    <property type="entry name" value="P-loop containing nucleotide triphosphate hydrolases"/>
    <property type="match status" value="2"/>
</dbReference>
<organism evidence="6 7">
    <name type="scientific">Photobacterium angustum</name>
    <dbReference type="NCBI Taxonomy" id="661"/>
    <lineage>
        <taxon>Bacteria</taxon>
        <taxon>Pseudomonadati</taxon>
        <taxon>Pseudomonadota</taxon>
        <taxon>Gammaproteobacteria</taxon>
        <taxon>Vibrionales</taxon>
        <taxon>Vibrionaceae</taxon>
        <taxon>Photobacterium</taxon>
    </lineage>
</organism>
<sequence>MHQPTDEMTAIYKAASLGKSFICEAKAGAGKTTTVCNIIRNESTKKKILYICFNTHNIADAKDKLKGVDVTVTNVHKMAFAAIGIKYQKKINNMSFAKYSYLLKTKDHAYTRAVREAISEYFCSLDTAFSCKHILTTNDRNEIARIKKGALYIINQMIDIDNHDVKISHDAYLHLFCTTQIGLKVWQEYDLIIVDESQDQNLPVVALEKMFLSKGGQLIKVGDEEQALYRFRKAVNANSEFKGILPFFSLSKSFRFSENIAELAKMILKVKGKHDVKFDANRNITTNILPPGTKINEARVILHRTAAGVIRTAIELMCRKLPFNVVSGLRSYVTSELYWFEAIKLQRSKVNIPKYFLKAYPDWSAVKEIAKAGLDPDVSRIVKIFEICTAKGFNSIDELLSAVDTAEHDEISSLITLTTVHRYKGSEHNNVILSNDYKTLKELKKLRTDDLVDEINNLYVAITRAKQNLVLNDVVQEIMLESATTSRYV</sequence>
<feature type="domain" description="UvrD-like helicase C-terminal" evidence="5">
    <location>
        <begin position="404"/>
        <end position="471"/>
    </location>
</feature>
<accession>A0ABX5H1S1</accession>
<dbReference type="EMBL" id="PYOU01000014">
    <property type="protein sequence ID" value="PSX07014.1"/>
    <property type="molecule type" value="Genomic_DNA"/>
</dbReference>
<reference evidence="6 7" key="1">
    <citation type="submission" date="2018-01" db="EMBL/GenBank/DDBJ databases">
        <title>Whole genome sequencing of Histamine producing bacteria.</title>
        <authorList>
            <person name="Butler K."/>
        </authorList>
    </citation>
    <scope>NUCLEOTIDE SEQUENCE [LARGE SCALE GENOMIC DNA]</scope>
    <source>
        <strain evidence="6 7">A6-1</strain>
    </source>
</reference>
<dbReference type="Pfam" id="PF13245">
    <property type="entry name" value="AAA_19"/>
    <property type="match status" value="1"/>
</dbReference>
<dbReference type="PANTHER" id="PTHR11070:SF30">
    <property type="entry name" value="F-BOX DNA HELICASE 1"/>
    <property type="match status" value="1"/>
</dbReference>